<dbReference type="Proteomes" id="UP001153269">
    <property type="component" value="Unassembled WGS sequence"/>
</dbReference>
<gene>
    <name evidence="2" type="ORF">PLEPLA_LOCUS38004</name>
</gene>
<keyword evidence="3" id="KW-1185">Reference proteome</keyword>
<dbReference type="InterPro" id="IPR013783">
    <property type="entry name" value="Ig-like_fold"/>
</dbReference>
<evidence type="ECO:0000256" key="1">
    <source>
        <dbReference type="SAM" id="SignalP"/>
    </source>
</evidence>
<keyword evidence="1" id="KW-0732">Signal</keyword>
<dbReference type="Gene3D" id="2.60.40.10">
    <property type="entry name" value="Immunoglobulins"/>
    <property type="match status" value="1"/>
</dbReference>
<dbReference type="InterPro" id="IPR036179">
    <property type="entry name" value="Ig-like_dom_sf"/>
</dbReference>
<protein>
    <recommendedName>
        <fullName evidence="4">Immunoglobulin V-set domain-containing protein</fullName>
    </recommendedName>
</protein>
<accession>A0A9N7Z3V5</accession>
<evidence type="ECO:0000313" key="2">
    <source>
        <dbReference type="EMBL" id="CAB1450315.1"/>
    </source>
</evidence>
<feature type="signal peptide" evidence="1">
    <location>
        <begin position="1"/>
        <end position="21"/>
    </location>
</feature>
<dbReference type="EMBL" id="CADEAL010004048">
    <property type="protein sequence ID" value="CAB1450315.1"/>
    <property type="molecule type" value="Genomic_DNA"/>
</dbReference>
<evidence type="ECO:0008006" key="4">
    <source>
        <dbReference type="Google" id="ProtNLM"/>
    </source>
</evidence>
<evidence type="ECO:0000313" key="3">
    <source>
        <dbReference type="Proteomes" id="UP001153269"/>
    </source>
</evidence>
<feature type="chain" id="PRO_5040327973" description="Immunoglobulin V-set domain-containing protein" evidence="1">
    <location>
        <begin position="22"/>
        <end position="88"/>
    </location>
</feature>
<reference evidence="2" key="1">
    <citation type="submission" date="2020-03" db="EMBL/GenBank/DDBJ databases">
        <authorList>
            <person name="Weist P."/>
        </authorList>
    </citation>
    <scope>NUCLEOTIDE SEQUENCE</scope>
</reference>
<proteinExistence type="predicted"/>
<dbReference type="AlphaFoldDB" id="A0A9N7Z3V5"/>
<organism evidence="2 3">
    <name type="scientific">Pleuronectes platessa</name>
    <name type="common">European plaice</name>
    <dbReference type="NCBI Taxonomy" id="8262"/>
    <lineage>
        <taxon>Eukaryota</taxon>
        <taxon>Metazoa</taxon>
        <taxon>Chordata</taxon>
        <taxon>Craniata</taxon>
        <taxon>Vertebrata</taxon>
        <taxon>Euteleostomi</taxon>
        <taxon>Actinopterygii</taxon>
        <taxon>Neopterygii</taxon>
        <taxon>Teleostei</taxon>
        <taxon>Neoteleostei</taxon>
        <taxon>Acanthomorphata</taxon>
        <taxon>Carangaria</taxon>
        <taxon>Pleuronectiformes</taxon>
        <taxon>Pleuronectoidei</taxon>
        <taxon>Pleuronectidae</taxon>
        <taxon>Pleuronectes</taxon>
    </lineage>
</organism>
<sequence length="88" mass="10495">MKDDKMITLFFMTFNIVLVSGSSLSDKVQQLPAHIYKKPTETAKIYCSHSIDSYNVILWYKQINNRELQLLGYMRDFKLYIGFRFLFQ</sequence>
<comment type="caution">
    <text evidence="2">The sequence shown here is derived from an EMBL/GenBank/DDBJ whole genome shotgun (WGS) entry which is preliminary data.</text>
</comment>
<dbReference type="SUPFAM" id="SSF48726">
    <property type="entry name" value="Immunoglobulin"/>
    <property type="match status" value="1"/>
</dbReference>
<name>A0A9N7Z3V5_PLEPL</name>